<keyword evidence="4" id="KW-0804">Transcription</keyword>
<evidence type="ECO:0000256" key="4">
    <source>
        <dbReference type="ARBA" id="ARBA00023163"/>
    </source>
</evidence>
<reference evidence="6 7" key="1">
    <citation type="journal article" date="2021" name="Angew. Chem. Int. Ed. Engl.">
        <title>A novel family of nonribosomal peptides modulate collective behavior in Pseudovibrio bacteria isolated from marine sponges.</title>
        <authorList>
            <person name="Ioca L.P."/>
            <person name="Dai Y."/>
            <person name="Kunakom S."/>
            <person name="Diaz-Espinosa J."/>
            <person name="Krunic A."/>
            <person name="Crnkovic C.M."/>
            <person name="Orjala J."/>
            <person name="Sanchez L.M."/>
            <person name="Ferreira A.G."/>
            <person name="Berlinck R.G.S."/>
            <person name="Eustaquio A.S."/>
        </authorList>
    </citation>
    <scope>NUCLEOTIDE SEQUENCE [LARGE SCALE GENOMIC DNA]</scope>
    <source>
        <strain evidence="6 7">Ab134</strain>
    </source>
</reference>
<evidence type="ECO:0000256" key="3">
    <source>
        <dbReference type="ARBA" id="ARBA00023125"/>
    </source>
</evidence>
<dbReference type="PROSITE" id="PS50931">
    <property type="entry name" value="HTH_LYSR"/>
    <property type="match status" value="1"/>
</dbReference>
<gene>
    <name evidence="6" type="ORF">KGB56_21090</name>
</gene>
<dbReference type="PANTHER" id="PTHR30537">
    <property type="entry name" value="HTH-TYPE TRANSCRIPTIONAL REGULATOR"/>
    <property type="match status" value="1"/>
</dbReference>
<dbReference type="RefSeq" id="WP_075698462.1">
    <property type="nucleotide sequence ID" value="NZ_CP074126.1"/>
</dbReference>
<dbReference type="Pfam" id="PF03466">
    <property type="entry name" value="LysR_substrate"/>
    <property type="match status" value="1"/>
</dbReference>
<sequence>MKDELKHIRRLAIFACVVEQGSFAAAGRKLNMGRAKVSEQVALLEEALGVRVLQRSTRKLSLTTDGERLLQHSQGLLQLSKDALASVEQGADELSGTLRVTCTQDFMQRVLKRFLSGFLRRYPALQLELLLDDHALDLIEDEVDVAIRIGIPADSAMIGRVLCDVEFQLYASRDYLSEHGRPALMSDLKDHRGIDTLDVALNSLSLTDQAGLRRPISMQSMCRTNSPSGILSLVEIGAGIGLMPLSVVRDGLERGEIERVLPDWSFGAAKLYLLYPSKKQLARRSRVFMDEFRKWLLETKEGRSFFFTG</sequence>
<accession>A0ABX8ANB4</accession>
<comment type="similarity">
    <text evidence="1">Belongs to the LysR transcriptional regulatory family.</text>
</comment>
<dbReference type="CDD" id="cd08422">
    <property type="entry name" value="PBP2_CrgA_like"/>
    <property type="match status" value="1"/>
</dbReference>
<evidence type="ECO:0000259" key="5">
    <source>
        <dbReference type="PROSITE" id="PS50931"/>
    </source>
</evidence>
<organism evidence="6 7">
    <name type="scientific">Pseudovibrio brasiliensis</name>
    <dbReference type="NCBI Taxonomy" id="1898042"/>
    <lineage>
        <taxon>Bacteria</taxon>
        <taxon>Pseudomonadati</taxon>
        <taxon>Pseudomonadota</taxon>
        <taxon>Alphaproteobacteria</taxon>
        <taxon>Hyphomicrobiales</taxon>
        <taxon>Stappiaceae</taxon>
        <taxon>Pseudovibrio</taxon>
    </lineage>
</organism>
<evidence type="ECO:0000313" key="7">
    <source>
        <dbReference type="Proteomes" id="UP000680706"/>
    </source>
</evidence>
<protein>
    <submittedName>
        <fullName evidence="6">LysR family transcriptional regulator</fullName>
    </submittedName>
</protein>
<dbReference type="InterPro" id="IPR058163">
    <property type="entry name" value="LysR-type_TF_proteobact-type"/>
</dbReference>
<name>A0ABX8ANB4_9HYPH</name>
<dbReference type="PANTHER" id="PTHR30537:SF81">
    <property type="entry name" value="TRANSCRIPTIONAL REGULATOR-RELATED"/>
    <property type="match status" value="1"/>
</dbReference>
<dbReference type="InterPro" id="IPR005119">
    <property type="entry name" value="LysR_subst-bd"/>
</dbReference>
<keyword evidence="2" id="KW-0805">Transcription regulation</keyword>
<keyword evidence="7" id="KW-1185">Reference proteome</keyword>
<dbReference type="Pfam" id="PF00126">
    <property type="entry name" value="HTH_1"/>
    <property type="match status" value="1"/>
</dbReference>
<dbReference type="Proteomes" id="UP000680706">
    <property type="component" value="Chromosome"/>
</dbReference>
<keyword evidence="3" id="KW-0238">DNA-binding</keyword>
<dbReference type="InterPro" id="IPR036388">
    <property type="entry name" value="WH-like_DNA-bd_sf"/>
</dbReference>
<dbReference type="InterPro" id="IPR036390">
    <property type="entry name" value="WH_DNA-bd_sf"/>
</dbReference>
<evidence type="ECO:0000256" key="2">
    <source>
        <dbReference type="ARBA" id="ARBA00023015"/>
    </source>
</evidence>
<dbReference type="SUPFAM" id="SSF53850">
    <property type="entry name" value="Periplasmic binding protein-like II"/>
    <property type="match status" value="1"/>
</dbReference>
<dbReference type="SUPFAM" id="SSF46785">
    <property type="entry name" value="Winged helix' DNA-binding domain"/>
    <property type="match status" value="1"/>
</dbReference>
<dbReference type="InterPro" id="IPR000847">
    <property type="entry name" value="LysR_HTH_N"/>
</dbReference>
<proteinExistence type="inferred from homology"/>
<dbReference type="EMBL" id="CP074126">
    <property type="protein sequence ID" value="QUS55757.1"/>
    <property type="molecule type" value="Genomic_DNA"/>
</dbReference>
<dbReference type="Gene3D" id="1.10.10.10">
    <property type="entry name" value="Winged helix-like DNA-binding domain superfamily/Winged helix DNA-binding domain"/>
    <property type="match status" value="1"/>
</dbReference>
<evidence type="ECO:0000313" key="6">
    <source>
        <dbReference type="EMBL" id="QUS55757.1"/>
    </source>
</evidence>
<evidence type="ECO:0000256" key="1">
    <source>
        <dbReference type="ARBA" id="ARBA00009437"/>
    </source>
</evidence>
<dbReference type="Gene3D" id="3.40.190.290">
    <property type="match status" value="1"/>
</dbReference>
<feature type="domain" description="HTH lysR-type" evidence="5">
    <location>
        <begin position="8"/>
        <end position="63"/>
    </location>
</feature>